<gene>
    <name evidence="2" type="ORF">E2562_035858</name>
</gene>
<feature type="compositionally biased region" description="Basic and acidic residues" evidence="1">
    <location>
        <begin position="75"/>
        <end position="85"/>
    </location>
</feature>
<comment type="caution">
    <text evidence="2">The sequence shown here is derived from an EMBL/GenBank/DDBJ whole genome shotgun (WGS) entry which is preliminary data.</text>
</comment>
<reference evidence="2 3" key="1">
    <citation type="submission" date="2019-11" db="EMBL/GenBank/DDBJ databases">
        <title>Whole genome sequence of Oryza granulata.</title>
        <authorList>
            <person name="Li W."/>
        </authorList>
    </citation>
    <scope>NUCLEOTIDE SEQUENCE [LARGE SCALE GENOMIC DNA]</scope>
    <source>
        <strain evidence="3">cv. Menghai</strain>
        <tissue evidence="2">Leaf</tissue>
    </source>
</reference>
<evidence type="ECO:0000313" key="3">
    <source>
        <dbReference type="Proteomes" id="UP000479710"/>
    </source>
</evidence>
<dbReference type="Proteomes" id="UP000479710">
    <property type="component" value="Unassembled WGS sequence"/>
</dbReference>
<organism evidence="2 3">
    <name type="scientific">Oryza meyeriana var. granulata</name>
    <dbReference type="NCBI Taxonomy" id="110450"/>
    <lineage>
        <taxon>Eukaryota</taxon>
        <taxon>Viridiplantae</taxon>
        <taxon>Streptophyta</taxon>
        <taxon>Embryophyta</taxon>
        <taxon>Tracheophyta</taxon>
        <taxon>Spermatophyta</taxon>
        <taxon>Magnoliopsida</taxon>
        <taxon>Liliopsida</taxon>
        <taxon>Poales</taxon>
        <taxon>Poaceae</taxon>
        <taxon>BOP clade</taxon>
        <taxon>Oryzoideae</taxon>
        <taxon>Oryzeae</taxon>
        <taxon>Oryzinae</taxon>
        <taxon>Oryza</taxon>
        <taxon>Oryza meyeriana</taxon>
    </lineage>
</organism>
<feature type="region of interest" description="Disordered" evidence="1">
    <location>
        <begin position="72"/>
        <end position="104"/>
    </location>
</feature>
<evidence type="ECO:0000256" key="1">
    <source>
        <dbReference type="SAM" id="MobiDB-lite"/>
    </source>
</evidence>
<evidence type="ECO:0000313" key="2">
    <source>
        <dbReference type="EMBL" id="KAF0904601.1"/>
    </source>
</evidence>
<keyword evidence="3" id="KW-1185">Reference proteome</keyword>
<name>A0A6G1CWX5_9ORYZ</name>
<proteinExistence type="predicted"/>
<accession>A0A6G1CWX5</accession>
<dbReference type="AlphaFoldDB" id="A0A6G1CWX5"/>
<protein>
    <submittedName>
        <fullName evidence="2">Uncharacterized protein</fullName>
    </submittedName>
</protein>
<dbReference type="EMBL" id="SPHZ02000008">
    <property type="protein sequence ID" value="KAF0904601.1"/>
    <property type="molecule type" value="Genomic_DNA"/>
</dbReference>
<sequence length="122" mass="13120">MDVAYSLDPGAAFWELLGFGKIGKATHRCRDQNDLLRGNGFGSSGANHQPLEAAACWLGAPAPAHCCRAATEEQEQPRTAHADRSHRLKLTAPHRGTGAVSKPRGSMPLPGSLEYLILWVGY</sequence>